<evidence type="ECO:0000313" key="2">
    <source>
        <dbReference type="Proteomes" id="UP000814243"/>
    </source>
</evidence>
<evidence type="ECO:0008006" key="3">
    <source>
        <dbReference type="Google" id="ProtNLM"/>
    </source>
</evidence>
<proteinExistence type="predicted"/>
<gene>
    <name evidence="1" type="ORF">HF086_017830</name>
</gene>
<dbReference type="Proteomes" id="UP000814243">
    <property type="component" value="Unassembled WGS sequence"/>
</dbReference>
<reference evidence="1" key="1">
    <citation type="journal article" date="2021" name="G3 (Bethesda)">
        <title>Genome and transcriptome analysis of the beet armyworm Spodoptera exigua reveals targets for pest control. .</title>
        <authorList>
            <person name="Simon S."/>
            <person name="Breeschoten T."/>
            <person name="Jansen H.J."/>
            <person name="Dirks R.P."/>
            <person name="Schranz M.E."/>
            <person name="Ros V.I.D."/>
        </authorList>
    </citation>
    <scope>NUCLEOTIDE SEQUENCE</scope>
    <source>
        <strain evidence="1">TB_SE_WUR_2020</strain>
    </source>
</reference>
<organism evidence="1 2">
    <name type="scientific">Spodoptera exigua</name>
    <name type="common">Beet armyworm</name>
    <name type="synonym">Noctua fulgens</name>
    <dbReference type="NCBI Taxonomy" id="7107"/>
    <lineage>
        <taxon>Eukaryota</taxon>
        <taxon>Metazoa</taxon>
        <taxon>Ecdysozoa</taxon>
        <taxon>Arthropoda</taxon>
        <taxon>Hexapoda</taxon>
        <taxon>Insecta</taxon>
        <taxon>Pterygota</taxon>
        <taxon>Neoptera</taxon>
        <taxon>Endopterygota</taxon>
        <taxon>Lepidoptera</taxon>
        <taxon>Glossata</taxon>
        <taxon>Ditrysia</taxon>
        <taxon>Noctuoidea</taxon>
        <taxon>Noctuidae</taxon>
        <taxon>Amphipyrinae</taxon>
        <taxon>Spodoptera</taxon>
    </lineage>
</organism>
<evidence type="ECO:0000313" key="1">
    <source>
        <dbReference type="EMBL" id="KAH9641494.1"/>
    </source>
</evidence>
<protein>
    <recommendedName>
        <fullName evidence="3">MULE transposase domain-containing protein</fullName>
    </recommendedName>
</protein>
<dbReference type="AlphaFoldDB" id="A0A922SLG0"/>
<name>A0A922SLG0_SPOEX</name>
<dbReference type="EMBL" id="JACEFF010000230">
    <property type="protein sequence ID" value="KAH9641494.1"/>
    <property type="molecule type" value="Genomic_DNA"/>
</dbReference>
<accession>A0A922SLG0</accession>
<sequence length="189" mass="21910">MNAITIFPSVVIRACCFHYSKNVWKKAKQLDLTKDAITQRHVRLSALLPLLPRKFISEGWCYIMEDCPDTDAIQTFNDYMVSQWLENESFVDIWCVHGERHRTTNAIESWHKKLNSAVPKNANLYQLLNVLKEDADLQRVVVTQYKSNAPPAKRCAQTTIMKNSWITYVTDQLLKNKISVGHCLEKLRV</sequence>
<comment type="caution">
    <text evidence="1">The sequence shown here is derived from an EMBL/GenBank/DDBJ whole genome shotgun (WGS) entry which is preliminary data.</text>
</comment>